<gene>
    <name evidence="2" type="ORF">DFQ12_5533</name>
</gene>
<proteinExistence type="predicted"/>
<feature type="signal peptide" evidence="1">
    <location>
        <begin position="1"/>
        <end position="20"/>
    </location>
</feature>
<dbReference type="OrthoDB" id="707554at2"/>
<keyword evidence="3" id="KW-1185">Reference proteome</keyword>
<protein>
    <submittedName>
        <fullName evidence="2">Uncharacterized protein</fullName>
    </submittedName>
</protein>
<accession>A0A420ADM9</accession>
<comment type="caution">
    <text evidence="2">The sequence shown here is derived from an EMBL/GenBank/DDBJ whole genome shotgun (WGS) entry which is preliminary data.</text>
</comment>
<dbReference type="AlphaFoldDB" id="A0A420ADM9"/>
<keyword evidence="1" id="KW-0732">Signal</keyword>
<dbReference type="EMBL" id="RAPY01000008">
    <property type="protein sequence ID" value="RKE42618.1"/>
    <property type="molecule type" value="Genomic_DNA"/>
</dbReference>
<name>A0A420ADM9_SPHD1</name>
<evidence type="ECO:0000256" key="1">
    <source>
        <dbReference type="SAM" id="SignalP"/>
    </source>
</evidence>
<sequence length="136" mass="15504">MKNFLLICFLFFGVHSGLEAQNTALNKQQTIAYINKLYKIAYRYKETKIDTVTVDGKVLTVFLSTGQHYRSDLSKSEPLVIARVKSGYQIRYKSAANTEEILWAIQTEDDAKRLQKAVQHLIGILKTEKKTDPFGS</sequence>
<evidence type="ECO:0000313" key="2">
    <source>
        <dbReference type="EMBL" id="RKE42618.1"/>
    </source>
</evidence>
<organism evidence="2 3">
    <name type="scientific">Sphingobacterium detergens</name>
    <dbReference type="NCBI Taxonomy" id="1145106"/>
    <lineage>
        <taxon>Bacteria</taxon>
        <taxon>Pseudomonadati</taxon>
        <taxon>Bacteroidota</taxon>
        <taxon>Sphingobacteriia</taxon>
        <taxon>Sphingobacteriales</taxon>
        <taxon>Sphingobacteriaceae</taxon>
        <taxon>Sphingobacterium</taxon>
    </lineage>
</organism>
<dbReference type="Proteomes" id="UP000286246">
    <property type="component" value="Unassembled WGS sequence"/>
</dbReference>
<dbReference type="RefSeq" id="WP_120262085.1">
    <property type="nucleotide sequence ID" value="NZ_RAPY01000008.1"/>
</dbReference>
<feature type="chain" id="PRO_5019523085" evidence="1">
    <location>
        <begin position="21"/>
        <end position="136"/>
    </location>
</feature>
<evidence type="ECO:0000313" key="3">
    <source>
        <dbReference type="Proteomes" id="UP000286246"/>
    </source>
</evidence>
<reference evidence="2 3" key="1">
    <citation type="submission" date="2018-09" db="EMBL/GenBank/DDBJ databases">
        <title>Genomic Encyclopedia of Type Strains, Phase III (KMG-III): the genomes of soil and plant-associated and newly described type strains.</title>
        <authorList>
            <person name="Whitman W."/>
        </authorList>
    </citation>
    <scope>NUCLEOTIDE SEQUENCE [LARGE SCALE GENOMIC DNA]</scope>
    <source>
        <strain evidence="2 3">CECT 7938</strain>
    </source>
</reference>